<accession>A0AAY4ER19</accession>
<dbReference type="InterPro" id="IPR002110">
    <property type="entry name" value="Ankyrin_rpt"/>
</dbReference>
<feature type="compositionally biased region" description="Basic and acidic residues" evidence="16">
    <location>
        <begin position="16"/>
        <end position="29"/>
    </location>
</feature>
<keyword evidence="11" id="KW-0406">Ion transport</keyword>
<keyword evidence="6 17" id="KW-0812">Transmembrane</keyword>
<dbReference type="NCBIfam" id="TIGR00870">
    <property type="entry name" value="trp"/>
    <property type="match status" value="1"/>
</dbReference>
<feature type="transmembrane region" description="Helical" evidence="17">
    <location>
        <begin position="492"/>
        <end position="512"/>
    </location>
</feature>
<organism evidence="19 20">
    <name type="scientific">Denticeps clupeoides</name>
    <name type="common">denticle herring</name>
    <dbReference type="NCBI Taxonomy" id="299321"/>
    <lineage>
        <taxon>Eukaryota</taxon>
        <taxon>Metazoa</taxon>
        <taxon>Chordata</taxon>
        <taxon>Craniata</taxon>
        <taxon>Vertebrata</taxon>
        <taxon>Euteleostomi</taxon>
        <taxon>Actinopterygii</taxon>
        <taxon>Neopterygii</taxon>
        <taxon>Teleostei</taxon>
        <taxon>Clupei</taxon>
        <taxon>Clupeiformes</taxon>
        <taxon>Denticipitoidei</taxon>
        <taxon>Denticipitidae</taxon>
        <taxon>Denticeps</taxon>
    </lineage>
</organism>
<keyword evidence="20" id="KW-1185">Reference proteome</keyword>
<name>A0AAY4ER19_9TELE</name>
<dbReference type="GO" id="GO:0005886">
    <property type="term" value="C:plasma membrane"/>
    <property type="evidence" value="ECO:0007669"/>
    <property type="project" value="UniProtKB-SubCell"/>
</dbReference>
<feature type="region of interest" description="Disordered" evidence="16">
    <location>
        <begin position="740"/>
        <end position="793"/>
    </location>
</feature>
<evidence type="ECO:0000256" key="1">
    <source>
        <dbReference type="ARBA" id="ARBA00004651"/>
    </source>
</evidence>
<evidence type="ECO:0000256" key="2">
    <source>
        <dbReference type="ARBA" id="ARBA00022448"/>
    </source>
</evidence>
<evidence type="ECO:0000256" key="5">
    <source>
        <dbReference type="ARBA" id="ARBA00022673"/>
    </source>
</evidence>
<gene>
    <name evidence="19" type="primary">TRPV1</name>
</gene>
<evidence type="ECO:0000256" key="8">
    <source>
        <dbReference type="ARBA" id="ARBA00022837"/>
    </source>
</evidence>
<keyword evidence="7" id="KW-0677">Repeat</keyword>
<feature type="region of interest" description="Disordered" evidence="16">
    <location>
        <begin position="1"/>
        <end position="29"/>
    </location>
</feature>
<dbReference type="PRINTS" id="PR01768">
    <property type="entry name" value="TRPVRECEPTOR"/>
</dbReference>
<evidence type="ECO:0000256" key="9">
    <source>
        <dbReference type="ARBA" id="ARBA00022989"/>
    </source>
</evidence>
<dbReference type="Gene3D" id="1.25.40.20">
    <property type="entry name" value="Ankyrin repeat-containing domain"/>
    <property type="match status" value="1"/>
</dbReference>
<evidence type="ECO:0000256" key="15">
    <source>
        <dbReference type="PROSITE-ProRule" id="PRU00023"/>
    </source>
</evidence>
<keyword evidence="4" id="KW-0109">Calcium transport</keyword>
<dbReference type="InterPro" id="IPR005821">
    <property type="entry name" value="Ion_trans_dom"/>
</dbReference>
<evidence type="ECO:0000256" key="4">
    <source>
        <dbReference type="ARBA" id="ARBA00022568"/>
    </source>
</evidence>
<dbReference type="AlphaFoldDB" id="A0AAY4ER19"/>
<keyword evidence="2" id="KW-0813">Transport</keyword>
<dbReference type="GeneTree" id="ENSGT00940000158512"/>
<sequence>MSTSRNPDPKPFSLETDDRGDERSKGKQVKKDRLVCALAMGSCDKELSPMDSNYQEELVEESPRVKFNLNFDKRIRGIDTERPEREKFNIKKLFEAVSSGDASQLLGLEPYLHKTMKRLTNSEYQSKGKTALHKALLTLRNGRNDTVEALLDVAEKMGDLKEFVNAAYTDNNYRGHTALHVAIERRSIYYSKLLIQKGADVHARACGKFFQLHKTSEEPTFYFGELPLSLAACTNQMEIVDFLLDNPYQKVDVREADSQGNTVLHAMVMVADNMPENTEFVTRMYDHILSRSNLLHPKFRLEDIENKQGLTPIKLAAKMGKIGLFQHMMHREFQEKESRSLSRKFTEWVYGPVYSSLYDLAALDTCERNSVLEIVVYGSEIPNRLEMLQVEPLNKLLEEKWVRFARVVFFIHFLVYFCYICLFTTIAHFSKLMTRDKTWVNWAEWPQWARDNYGLLSGHVITAVGALYFFIKGMLDMKRKSLKLQTFLVDGYSDFLFMMQGALIIMGLVLYYCNKDEYLGFMVLSLALSWINLLYYSRGLKHMGIYSVMIQKMIVGEIFRFLFVYVVFLFGFSAAVVTLLEEPEDKPKTRFFTQSNDSDCTKVTYKDIYFTTLELFKFTIGMGDLEFTEQYKYKWVFYLLLISYIVLTYILLLNMLIALMNKTVERLSYESTSIWKLQRAITILDVEQRLPFFLKVRLRSGVEKYLGGRNGEDCRWCLRVEEVNWKTWNTNVCINEEPGNQDFMVQSPPPPAHRPERGRSWRGMWRELSRRQNYAEPPPPHEHELSPLTPTDV</sequence>
<dbReference type="PROSITE" id="PS50297">
    <property type="entry name" value="ANK_REP_REGION"/>
    <property type="match status" value="1"/>
</dbReference>
<dbReference type="Pfam" id="PF12796">
    <property type="entry name" value="Ank_2"/>
    <property type="match status" value="1"/>
</dbReference>
<reference evidence="19 20" key="1">
    <citation type="submission" date="2020-06" db="EMBL/GenBank/DDBJ databases">
        <authorList>
            <consortium name="Wellcome Sanger Institute Data Sharing"/>
        </authorList>
    </citation>
    <scope>NUCLEOTIDE SEQUENCE [LARGE SCALE GENOMIC DNA]</scope>
</reference>
<keyword evidence="10 15" id="KW-0040">ANK repeat</keyword>
<evidence type="ECO:0000256" key="14">
    <source>
        <dbReference type="ARBA" id="ARBA00036634"/>
    </source>
</evidence>
<feature type="transmembrane region" description="Helical" evidence="17">
    <location>
        <begin position="453"/>
        <end position="471"/>
    </location>
</feature>
<keyword evidence="9 17" id="KW-1133">Transmembrane helix</keyword>
<keyword evidence="12 17" id="KW-0472">Membrane</keyword>
<keyword evidence="13" id="KW-0407">Ion channel</keyword>
<comment type="subcellular location">
    <subcellularLocation>
        <location evidence="1">Cell membrane</location>
        <topology evidence="1">Multi-pass membrane protein</topology>
    </subcellularLocation>
</comment>
<comment type="catalytic activity">
    <reaction evidence="14">
        <text>Ca(2+)(in) = Ca(2+)(out)</text>
        <dbReference type="Rhea" id="RHEA:29671"/>
        <dbReference type="ChEBI" id="CHEBI:29108"/>
    </reaction>
</comment>
<dbReference type="GO" id="GO:0098703">
    <property type="term" value="P:calcium ion import across plasma membrane"/>
    <property type="evidence" value="ECO:0007669"/>
    <property type="project" value="TreeGrafter"/>
</dbReference>
<evidence type="ECO:0000256" key="13">
    <source>
        <dbReference type="ARBA" id="ARBA00023303"/>
    </source>
</evidence>
<evidence type="ECO:0000313" key="19">
    <source>
        <dbReference type="Ensembl" id="ENSDCDP00010059808.1"/>
    </source>
</evidence>
<feature type="transmembrane region" description="Helical" evidence="17">
    <location>
        <begin position="635"/>
        <end position="659"/>
    </location>
</feature>
<dbReference type="PROSITE" id="PS50088">
    <property type="entry name" value="ANK_REPEAT"/>
    <property type="match status" value="1"/>
</dbReference>
<reference evidence="19" key="3">
    <citation type="submission" date="2025-09" db="UniProtKB">
        <authorList>
            <consortium name="Ensembl"/>
        </authorList>
    </citation>
    <scope>IDENTIFICATION</scope>
</reference>
<feature type="repeat" description="ANK" evidence="15">
    <location>
        <begin position="174"/>
        <end position="206"/>
    </location>
</feature>
<evidence type="ECO:0000256" key="17">
    <source>
        <dbReference type="SAM" id="Phobius"/>
    </source>
</evidence>
<evidence type="ECO:0000259" key="18">
    <source>
        <dbReference type="Pfam" id="PF00520"/>
    </source>
</evidence>
<protein>
    <recommendedName>
        <fullName evidence="18">Ion transport domain-containing protein</fullName>
    </recommendedName>
</protein>
<reference evidence="19" key="2">
    <citation type="submission" date="2025-08" db="UniProtKB">
        <authorList>
            <consortium name="Ensembl"/>
        </authorList>
    </citation>
    <scope>IDENTIFICATION</scope>
</reference>
<dbReference type="SMART" id="SM00248">
    <property type="entry name" value="ANK"/>
    <property type="match status" value="5"/>
</dbReference>
<feature type="transmembrane region" description="Helical" evidence="17">
    <location>
        <begin position="407"/>
        <end position="433"/>
    </location>
</feature>
<evidence type="ECO:0000256" key="12">
    <source>
        <dbReference type="ARBA" id="ARBA00023136"/>
    </source>
</evidence>
<dbReference type="Proteomes" id="UP000694580">
    <property type="component" value="Chromosome 6"/>
</dbReference>
<dbReference type="Ensembl" id="ENSDCDT00010070540.1">
    <property type="protein sequence ID" value="ENSDCDP00010059808.1"/>
    <property type="gene ID" value="ENSDCDG00010033336.1"/>
</dbReference>
<dbReference type="Pfam" id="PF00520">
    <property type="entry name" value="Ion_trans"/>
    <property type="match status" value="1"/>
</dbReference>
<evidence type="ECO:0000313" key="20">
    <source>
        <dbReference type="Proteomes" id="UP000694580"/>
    </source>
</evidence>
<keyword evidence="3" id="KW-1003">Cell membrane</keyword>
<evidence type="ECO:0000256" key="10">
    <source>
        <dbReference type="ARBA" id="ARBA00023043"/>
    </source>
</evidence>
<feature type="compositionally biased region" description="Basic and acidic residues" evidence="16">
    <location>
        <begin position="753"/>
        <end position="770"/>
    </location>
</feature>
<proteinExistence type="predicted"/>
<feature type="transmembrane region" description="Helical" evidence="17">
    <location>
        <begin position="558"/>
        <end position="580"/>
    </location>
</feature>
<dbReference type="FunFam" id="1.25.40.20:FF:000018">
    <property type="entry name" value="Transient receptor potential cation channel subfamily V member 1"/>
    <property type="match status" value="1"/>
</dbReference>
<dbReference type="SUPFAM" id="SSF48403">
    <property type="entry name" value="Ankyrin repeat"/>
    <property type="match status" value="1"/>
</dbReference>
<dbReference type="PANTHER" id="PTHR10582:SF5">
    <property type="entry name" value="TRANSIENT RECEPTOR POTENTIAL CATION CHANNEL SUBFAMILY V MEMBER 2"/>
    <property type="match status" value="1"/>
</dbReference>
<dbReference type="InterPro" id="IPR008347">
    <property type="entry name" value="TrpV1-4"/>
</dbReference>
<evidence type="ECO:0000256" key="16">
    <source>
        <dbReference type="SAM" id="MobiDB-lite"/>
    </source>
</evidence>
<dbReference type="InterPro" id="IPR036770">
    <property type="entry name" value="Ankyrin_rpt-contain_sf"/>
</dbReference>
<dbReference type="InterPro" id="IPR024862">
    <property type="entry name" value="TRPV"/>
</dbReference>
<evidence type="ECO:0000256" key="11">
    <source>
        <dbReference type="ARBA" id="ARBA00023065"/>
    </source>
</evidence>
<dbReference type="PANTHER" id="PTHR10582">
    <property type="entry name" value="TRANSIENT RECEPTOR POTENTIAL ION CHANNEL PROTEIN"/>
    <property type="match status" value="1"/>
</dbReference>
<keyword evidence="8" id="KW-0106">Calcium</keyword>
<keyword evidence="5" id="KW-0107">Calcium channel</keyword>
<evidence type="ECO:0000256" key="7">
    <source>
        <dbReference type="ARBA" id="ARBA00022737"/>
    </source>
</evidence>
<evidence type="ECO:0000256" key="3">
    <source>
        <dbReference type="ARBA" id="ARBA00022475"/>
    </source>
</evidence>
<evidence type="ECO:0000256" key="6">
    <source>
        <dbReference type="ARBA" id="ARBA00022692"/>
    </source>
</evidence>
<feature type="domain" description="Ion transport" evidence="18">
    <location>
        <begin position="493"/>
        <end position="667"/>
    </location>
</feature>
<feature type="transmembrane region" description="Helical" evidence="17">
    <location>
        <begin position="518"/>
        <end position="537"/>
    </location>
</feature>
<dbReference type="GO" id="GO:0005262">
    <property type="term" value="F:calcium channel activity"/>
    <property type="evidence" value="ECO:0007669"/>
    <property type="project" value="UniProtKB-KW"/>
</dbReference>